<sequence>MNSQSLRSRSWSSEQVDATNWIPGLPKPSLRTFPLQLTPSRLVFGDLSSALRKTGLCPTARTPISSFLCIRHFSGKGNVGRGMQFLKFFFKLIYFI</sequence>
<reference evidence="2" key="1">
    <citation type="submission" date="2005-09" db="EMBL/GenBank/DDBJ databases">
        <authorList>
            <person name="Mural R.J."/>
            <person name="Li P.W."/>
            <person name="Adams M.D."/>
            <person name="Amanatides P.G."/>
            <person name="Baden-Tillson H."/>
            <person name="Barnstead M."/>
            <person name="Chin S.H."/>
            <person name="Dew I."/>
            <person name="Evans C.A."/>
            <person name="Ferriera S."/>
            <person name="Flanigan M."/>
            <person name="Fosler C."/>
            <person name="Glodek A."/>
            <person name="Gu Z."/>
            <person name="Holt R.A."/>
            <person name="Jennings D."/>
            <person name="Kraft C.L."/>
            <person name="Lu F."/>
            <person name="Nguyen T."/>
            <person name="Nusskern D.R."/>
            <person name="Pfannkoch C.M."/>
            <person name="Sitter C."/>
            <person name="Sutton G.G."/>
            <person name="Venter J.C."/>
            <person name="Wang Z."/>
            <person name="Woodage T."/>
            <person name="Zheng X.H."/>
            <person name="Zhong F."/>
        </authorList>
    </citation>
    <scope>NUCLEOTIDE SEQUENCE [LARGE SCALE GENOMIC DNA]</scope>
    <source>
        <strain>BN</strain>
        <strain evidence="2">Sprague-Dawley</strain>
    </source>
</reference>
<name>A6JRG0_RAT</name>
<dbReference type="AlphaFoldDB" id="A6JRG0"/>
<protein>
    <submittedName>
        <fullName evidence="1">RCG53446</fullName>
    </submittedName>
</protein>
<dbReference type="EMBL" id="CH473998">
    <property type="protein sequence ID" value="EDL97752.1"/>
    <property type="molecule type" value="Genomic_DNA"/>
</dbReference>
<evidence type="ECO:0000313" key="2">
    <source>
        <dbReference type="Proteomes" id="UP000234681"/>
    </source>
</evidence>
<accession>A6JRG0</accession>
<gene>
    <name evidence="1" type="ORF">rCG_53446</name>
</gene>
<dbReference type="Proteomes" id="UP000234681">
    <property type="component" value="Chromosome 5"/>
</dbReference>
<organism evidence="1 2">
    <name type="scientific">Rattus norvegicus</name>
    <name type="common">Rat</name>
    <dbReference type="NCBI Taxonomy" id="10116"/>
    <lineage>
        <taxon>Eukaryota</taxon>
        <taxon>Metazoa</taxon>
        <taxon>Chordata</taxon>
        <taxon>Craniata</taxon>
        <taxon>Vertebrata</taxon>
        <taxon>Euteleostomi</taxon>
        <taxon>Mammalia</taxon>
        <taxon>Eutheria</taxon>
        <taxon>Euarchontoglires</taxon>
        <taxon>Glires</taxon>
        <taxon>Rodentia</taxon>
        <taxon>Myomorpha</taxon>
        <taxon>Muroidea</taxon>
        <taxon>Muridae</taxon>
        <taxon>Murinae</taxon>
        <taxon>Rattus</taxon>
    </lineage>
</organism>
<proteinExistence type="predicted"/>
<evidence type="ECO:0000313" key="1">
    <source>
        <dbReference type="EMBL" id="EDL97752.1"/>
    </source>
</evidence>